<dbReference type="Gene3D" id="2.30.36.70">
    <property type="entry name" value="Actin, Chain A, domain 2"/>
    <property type="match status" value="1"/>
</dbReference>
<sequence length="475" mass="53343">MSGKSFTADFILFEFKDEVGALVIDFGSHSLRAGFAGEDTPKMDMPSLVGTIPATDTKPVRRIVGQNVMVARGGMELQSFLKDGLSRFHPLFLIPGLVEDWDVFEDVMQYILQYLVPEESNHHPILFSEPAWNTKNHREKIAEVLFEKFKIPAFYVAKNAALTCFANGRHTGLVLDSGAIHTSAIPVYDGLVLTQETVRSPLAGDFLLQQAQRLMDELNVELVPYYKVASKEPVNEREPAKWKKRTNLPETTTSYENFMVKNLLQDFVASVLQVSDERYDQSQADTFPMVGYEFPNGYNFELGHERFQIPEALFDPSILQESGGSSMLSMSHIVASSISLCDIDIRPSLYSNVVVVGGTSLITGFTDRLQRDLNMKTPPSMRLKVNFPSTVVERRYSSWIGGSILGSLGTFQQMWISSHEYSELGKGCVDKNGKGWENIKKHYLEAQRPTHLSTAPYSTSEDKWSTLETRPSRHG</sequence>
<evidence type="ECO:0000256" key="2">
    <source>
        <dbReference type="RuleBase" id="RU000487"/>
    </source>
</evidence>
<dbReference type="InterPro" id="IPR043129">
    <property type="entry name" value="ATPase_NBD"/>
</dbReference>
<dbReference type="EMBL" id="KV891658">
    <property type="protein sequence ID" value="OON22894.1"/>
    <property type="molecule type" value="Genomic_DNA"/>
</dbReference>
<dbReference type="SMART" id="SM00268">
    <property type="entry name" value="ACTIN"/>
    <property type="match status" value="1"/>
</dbReference>
<feature type="region of interest" description="Disordered" evidence="3">
    <location>
        <begin position="452"/>
        <end position="475"/>
    </location>
</feature>
<comment type="function">
    <text evidence="1">Actins are highly conserved proteins that are involved in various types of cell motility and are ubiquitously expressed in all eukaryotic cells.</text>
</comment>
<comment type="similarity">
    <text evidence="2">Belongs to the actin family.</text>
</comment>
<evidence type="ECO:0000256" key="1">
    <source>
        <dbReference type="ARBA" id="ARBA00003520"/>
    </source>
</evidence>
<evidence type="ECO:0000313" key="4">
    <source>
        <dbReference type="EMBL" id="OON22894.1"/>
    </source>
</evidence>
<gene>
    <name evidence="4" type="ORF">X801_01198</name>
</gene>
<accession>A0A1S8X848</accession>
<dbReference type="PANTHER" id="PTHR11937">
    <property type="entry name" value="ACTIN"/>
    <property type="match status" value="1"/>
</dbReference>
<protein>
    <submittedName>
        <fullName evidence="4">Actin</fullName>
    </submittedName>
</protein>
<reference evidence="4 5" key="1">
    <citation type="submission" date="2015-03" db="EMBL/GenBank/DDBJ databases">
        <title>Draft genome of the nematode, Opisthorchis viverrini.</title>
        <authorList>
            <person name="Mitreva M."/>
        </authorList>
    </citation>
    <scope>NUCLEOTIDE SEQUENCE [LARGE SCALE GENOMIC DNA]</scope>
    <source>
        <strain evidence="4">Khon Kaen</strain>
    </source>
</reference>
<keyword evidence="5" id="KW-1185">Reference proteome</keyword>
<dbReference type="InterPro" id="IPR004000">
    <property type="entry name" value="Actin"/>
</dbReference>
<evidence type="ECO:0000256" key="3">
    <source>
        <dbReference type="SAM" id="MobiDB-lite"/>
    </source>
</evidence>
<proteinExistence type="inferred from homology"/>
<dbReference type="Proteomes" id="UP000243686">
    <property type="component" value="Unassembled WGS sequence"/>
</dbReference>
<organism evidence="4 5">
    <name type="scientific">Opisthorchis viverrini</name>
    <name type="common">Southeast Asian liver fluke</name>
    <dbReference type="NCBI Taxonomy" id="6198"/>
    <lineage>
        <taxon>Eukaryota</taxon>
        <taxon>Metazoa</taxon>
        <taxon>Spiralia</taxon>
        <taxon>Lophotrochozoa</taxon>
        <taxon>Platyhelminthes</taxon>
        <taxon>Trematoda</taxon>
        <taxon>Digenea</taxon>
        <taxon>Opisthorchiida</taxon>
        <taxon>Opisthorchiata</taxon>
        <taxon>Opisthorchiidae</taxon>
        <taxon>Opisthorchis</taxon>
    </lineage>
</organism>
<dbReference type="Gene3D" id="3.90.640.10">
    <property type="entry name" value="Actin, Chain A, domain 4"/>
    <property type="match status" value="1"/>
</dbReference>
<dbReference type="AlphaFoldDB" id="A0A1S8X848"/>
<dbReference type="CDD" id="cd13395">
    <property type="entry name" value="ASKHA_NBD_Arp4_ACTL6-like"/>
    <property type="match status" value="1"/>
</dbReference>
<name>A0A1S8X848_OPIVI</name>
<dbReference type="Pfam" id="PF00022">
    <property type="entry name" value="Actin"/>
    <property type="match status" value="1"/>
</dbReference>
<evidence type="ECO:0000313" key="5">
    <source>
        <dbReference type="Proteomes" id="UP000243686"/>
    </source>
</evidence>
<dbReference type="FunFam" id="3.90.640.10:FF:000043">
    <property type="entry name" value="AGAP008687-PA-like protein"/>
    <property type="match status" value="1"/>
</dbReference>
<dbReference type="PRINTS" id="PR00190">
    <property type="entry name" value="ACTIN"/>
</dbReference>
<dbReference type="Gene3D" id="3.30.420.40">
    <property type="match status" value="2"/>
</dbReference>
<dbReference type="SUPFAM" id="SSF53067">
    <property type="entry name" value="Actin-like ATPase domain"/>
    <property type="match status" value="2"/>
</dbReference>